<dbReference type="EMBL" id="CP036426">
    <property type="protein sequence ID" value="QDV33337.1"/>
    <property type="molecule type" value="Genomic_DNA"/>
</dbReference>
<organism evidence="1 2">
    <name type="scientific">Tautonia plasticadhaerens</name>
    <dbReference type="NCBI Taxonomy" id="2527974"/>
    <lineage>
        <taxon>Bacteria</taxon>
        <taxon>Pseudomonadati</taxon>
        <taxon>Planctomycetota</taxon>
        <taxon>Planctomycetia</taxon>
        <taxon>Isosphaerales</taxon>
        <taxon>Isosphaeraceae</taxon>
        <taxon>Tautonia</taxon>
    </lineage>
</organism>
<evidence type="ECO:0000313" key="2">
    <source>
        <dbReference type="Proteomes" id="UP000317835"/>
    </source>
</evidence>
<dbReference type="AlphaFoldDB" id="A0A518GXL7"/>
<dbReference type="InterPro" id="IPR029068">
    <property type="entry name" value="Glyas_Bleomycin-R_OHBP_Dase"/>
</dbReference>
<dbReference type="KEGG" id="tpla:ElP_12080"/>
<accession>A0A518GXL7</accession>
<protein>
    <submittedName>
        <fullName evidence="1">Uncharacterized protein</fullName>
    </submittedName>
</protein>
<gene>
    <name evidence="1" type="ORF">ElP_12080</name>
</gene>
<dbReference type="RefSeq" id="WP_145267728.1">
    <property type="nucleotide sequence ID" value="NZ_CP036426.1"/>
</dbReference>
<sequence length="237" mass="26171">MSAEHAIPVFACASPDETPTFYQAIGFEMTHRQLKPYVYLAVKRGGFELHFVGGGKPNPRGESATCLVMVDAVEPHHRAIADALKASLGRVPTAGLPRISRLRKGQSRFTLVDPTGNSILFIARDEPEYEYPDAEAWSKLSPMERALETAANFRDVRGMDAAAAKVLDLALTRDAGAPPEERARVLNTRVELALAMNDEGRARSAREELASIDLTDEERGQLRVEVRAVEEIERMRS</sequence>
<dbReference type="OrthoDB" id="6624781at2"/>
<reference evidence="1 2" key="1">
    <citation type="submission" date="2019-02" db="EMBL/GenBank/DDBJ databases">
        <title>Deep-cultivation of Planctomycetes and their phenomic and genomic characterization uncovers novel biology.</title>
        <authorList>
            <person name="Wiegand S."/>
            <person name="Jogler M."/>
            <person name="Boedeker C."/>
            <person name="Pinto D."/>
            <person name="Vollmers J."/>
            <person name="Rivas-Marin E."/>
            <person name="Kohn T."/>
            <person name="Peeters S.H."/>
            <person name="Heuer A."/>
            <person name="Rast P."/>
            <person name="Oberbeckmann S."/>
            <person name="Bunk B."/>
            <person name="Jeske O."/>
            <person name="Meyerdierks A."/>
            <person name="Storesund J.E."/>
            <person name="Kallscheuer N."/>
            <person name="Luecker S."/>
            <person name="Lage O.M."/>
            <person name="Pohl T."/>
            <person name="Merkel B.J."/>
            <person name="Hornburger P."/>
            <person name="Mueller R.-W."/>
            <person name="Bruemmer F."/>
            <person name="Labrenz M."/>
            <person name="Spormann A.M."/>
            <person name="Op den Camp H."/>
            <person name="Overmann J."/>
            <person name="Amann R."/>
            <person name="Jetten M.S.M."/>
            <person name="Mascher T."/>
            <person name="Medema M.H."/>
            <person name="Devos D.P."/>
            <person name="Kaster A.-K."/>
            <person name="Ovreas L."/>
            <person name="Rohde M."/>
            <person name="Galperin M.Y."/>
            <person name="Jogler C."/>
        </authorList>
    </citation>
    <scope>NUCLEOTIDE SEQUENCE [LARGE SCALE GENOMIC DNA]</scope>
    <source>
        <strain evidence="1 2">ElP</strain>
    </source>
</reference>
<name>A0A518GXL7_9BACT</name>
<keyword evidence="2" id="KW-1185">Reference proteome</keyword>
<dbReference type="SUPFAM" id="SSF54593">
    <property type="entry name" value="Glyoxalase/Bleomycin resistance protein/Dihydroxybiphenyl dioxygenase"/>
    <property type="match status" value="1"/>
</dbReference>
<evidence type="ECO:0000313" key="1">
    <source>
        <dbReference type="EMBL" id="QDV33337.1"/>
    </source>
</evidence>
<dbReference type="Proteomes" id="UP000317835">
    <property type="component" value="Chromosome"/>
</dbReference>
<proteinExistence type="predicted"/>
<dbReference type="Gene3D" id="3.10.180.10">
    <property type="entry name" value="2,3-Dihydroxybiphenyl 1,2-Dioxygenase, domain 1"/>
    <property type="match status" value="1"/>
</dbReference>